<gene>
    <name evidence="1" type="ORF">SeMB42_g05978</name>
</gene>
<dbReference type="VEuPathDB" id="FungiDB:SeMB42_g05978"/>
<evidence type="ECO:0000313" key="2">
    <source>
        <dbReference type="Proteomes" id="UP000317494"/>
    </source>
</evidence>
<sequence length="76" mass="8581">MEMVGICVKFDGIVKVPQNESAGRRYEHAYQNTTKGACNSTHVRMMATCRTFSVRSSSKYHKCSRPGEQVYVCPTM</sequence>
<protein>
    <submittedName>
        <fullName evidence="1">Uncharacterized protein</fullName>
    </submittedName>
</protein>
<proteinExistence type="predicted"/>
<keyword evidence="2" id="KW-1185">Reference proteome</keyword>
<reference evidence="1 2" key="1">
    <citation type="journal article" date="2019" name="Sci. Rep.">
        <title>Comparative genomics of chytrid fungi reveal insights into the obligate biotrophic and pathogenic lifestyle of Synchytrium endobioticum.</title>
        <authorList>
            <person name="van de Vossenberg B.T.L.H."/>
            <person name="Warris S."/>
            <person name="Nguyen H.D.T."/>
            <person name="van Gent-Pelzer M.P.E."/>
            <person name="Joly D.L."/>
            <person name="van de Geest H.C."/>
            <person name="Bonants P.J.M."/>
            <person name="Smith D.S."/>
            <person name="Levesque C.A."/>
            <person name="van der Lee T.A.J."/>
        </authorList>
    </citation>
    <scope>NUCLEOTIDE SEQUENCE [LARGE SCALE GENOMIC DNA]</scope>
    <source>
        <strain evidence="1 2">MB42</strain>
    </source>
</reference>
<evidence type="ECO:0000313" key="1">
    <source>
        <dbReference type="EMBL" id="TPX40485.1"/>
    </source>
</evidence>
<dbReference type="EMBL" id="QEAN01000311">
    <property type="protein sequence ID" value="TPX40485.1"/>
    <property type="molecule type" value="Genomic_DNA"/>
</dbReference>
<dbReference type="AlphaFoldDB" id="A0A507CMX3"/>
<accession>A0A507CMX3</accession>
<dbReference type="Proteomes" id="UP000317494">
    <property type="component" value="Unassembled WGS sequence"/>
</dbReference>
<name>A0A507CMX3_9FUNG</name>
<comment type="caution">
    <text evidence="1">The sequence shown here is derived from an EMBL/GenBank/DDBJ whole genome shotgun (WGS) entry which is preliminary data.</text>
</comment>
<organism evidence="1 2">
    <name type="scientific">Synchytrium endobioticum</name>
    <dbReference type="NCBI Taxonomy" id="286115"/>
    <lineage>
        <taxon>Eukaryota</taxon>
        <taxon>Fungi</taxon>
        <taxon>Fungi incertae sedis</taxon>
        <taxon>Chytridiomycota</taxon>
        <taxon>Chytridiomycota incertae sedis</taxon>
        <taxon>Chytridiomycetes</taxon>
        <taxon>Synchytriales</taxon>
        <taxon>Synchytriaceae</taxon>
        <taxon>Synchytrium</taxon>
    </lineage>
</organism>